<dbReference type="GO" id="GO:0000139">
    <property type="term" value="C:Golgi membrane"/>
    <property type="evidence" value="ECO:0007669"/>
    <property type="project" value="UniProtKB-SubCell"/>
</dbReference>
<feature type="compositionally biased region" description="Low complexity" evidence="10">
    <location>
        <begin position="40"/>
        <end position="52"/>
    </location>
</feature>
<dbReference type="GeneID" id="70182707"/>
<feature type="region of interest" description="Disordered" evidence="10">
    <location>
        <begin position="408"/>
        <end position="468"/>
    </location>
</feature>
<keyword evidence="8" id="KW-0333">Golgi apparatus</keyword>
<keyword evidence="6 11" id="KW-0812">Transmembrane</keyword>
<evidence type="ECO:0000313" key="13">
    <source>
        <dbReference type="EMBL" id="KAH7035029.1"/>
    </source>
</evidence>
<feature type="transmembrane region" description="Helical" evidence="11">
    <location>
        <begin position="132"/>
        <end position="154"/>
    </location>
</feature>
<evidence type="ECO:0000256" key="4">
    <source>
        <dbReference type="ARBA" id="ARBA00013533"/>
    </source>
</evidence>
<feature type="transmembrane region" description="Helical" evidence="11">
    <location>
        <begin position="254"/>
        <end position="272"/>
    </location>
</feature>
<dbReference type="RefSeq" id="XP_046015122.1">
    <property type="nucleotide sequence ID" value="XM_046153161.1"/>
</dbReference>
<evidence type="ECO:0000256" key="5">
    <source>
        <dbReference type="ARBA" id="ARBA00020673"/>
    </source>
</evidence>
<evidence type="ECO:0000256" key="2">
    <source>
        <dbReference type="ARBA" id="ARBA00004653"/>
    </source>
</evidence>
<evidence type="ECO:0000256" key="3">
    <source>
        <dbReference type="ARBA" id="ARBA00008640"/>
    </source>
</evidence>
<feature type="region of interest" description="Disordered" evidence="10">
    <location>
        <begin position="329"/>
        <end position="368"/>
    </location>
</feature>
<feature type="compositionally biased region" description="Polar residues" evidence="10">
    <location>
        <begin position="59"/>
        <end position="68"/>
    </location>
</feature>
<evidence type="ECO:0000256" key="7">
    <source>
        <dbReference type="ARBA" id="ARBA00022989"/>
    </source>
</evidence>
<evidence type="ECO:0000256" key="10">
    <source>
        <dbReference type="SAM" id="MobiDB-lite"/>
    </source>
</evidence>
<evidence type="ECO:0000256" key="1">
    <source>
        <dbReference type="ARBA" id="ARBA00002978"/>
    </source>
</evidence>
<protein>
    <recommendedName>
        <fullName evidence="4">Golgi apparatus membrane protein TVP38</fullName>
    </recommendedName>
    <alternativeName>
        <fullName evidence="5">Golgi apparatus membrane protein tvp38</fullName>
    </alternativeName>
</protein>
<feature type="transmembrane region" description="Helical" evidence="11">
    <location>
        <begin position="174"/>
        <end position="193"/>
    </location>
</feature>
<keyword evidence="7 11" id="KW-1133">Transmembrane helix</keyword>
<comment type="similarity">
    <text evidence="3">Belongs to the TVP38/TMEM64 family.</text>
</comment>
<comment type="caution">
    <text evidence="13">The sequence shown here is derived from an EMBL/GenBank/DDBJ whole genome shotgun (WGS) entry which is preliminary data.</text>
</comment>
<dbReference type="PANTHER" id="PTHR47549">
    <property type="entry name" value="GOLGI APPARATUS MEMBRANE PROTEIN TVP38-RELATED"/>
    <property type="match status" value="1"/>
</dbReference>
<evidence type="ECO:0000256" key="9">
    <source>
        <dbReference type="ARBA" id="ARBA00023136"/>
    </source>
</evidence>
<comment type="function">
    <text evidence="1">Golgi membrane protein involved in vesicular trafficking and spindle migration.</text>
</comment>
<feature type="transmembrane region" description="Helical" evidence="11">
    <location>
        <begin position="100"/>
        <end position="120"/>
    </location>
</feature>
<keyword evidence="14" id="KW-1185">Reference proteome</keyword>
<dbReference type="InterPro" id="IPR032816">
    <property type="entry name" value="VTT_dom"/>
</dbReference>
<accession>A0A9P8Y8P6</accession>
<feature type="domain" description="VTT" evidence="12">
    <location>
        <begin position="159"/>
        <end position="274"/>
    </location>
</feature>
<evidence type="ECO:0000256" key="11">
    <source>
        <dbReference type="SAM" id="Phobius"/>
    </source>
</evidence>
<dbReference type="OrthoDB" id="166803at2759"/>
<feature type="compositionally biased region" description="Low complexity" evidence="10">
    <location>
        <begin position="417"/>
        <end position="439"/>
    </location>
</feature>
<gene>
    <name evidence="13" type="ORF">B0I36DRAFT_317456</name>
</gene>
<dbReference type="InterPro" id="IPR051076">
    <property type="entry name" value="Golgi_membrane_TVP38/TMEM64"/>
</dbReference>
<dbReference type="Proteomes" id="UP000756346">
    <property type="component" value="Unassembled WGS sequence"/>
</dbReference>
<evidence type="ECO:0000256" key="8">
    <source>
        <dbReference type="ARBA" id="ARBA00023034"/>
    </source>
</evidence>
<keyword evidence="9 11" id="KW-0472">Membrane</keyword>
<feature type="region of interest" description="Disordered" evidence="10">
    <location>
        <begin position="1"/>
        <end position="69"/>
    </location>
</feature>
<comment type="subcellular location">
    <subcellularLocation>
        <location evidence="2">Golgi apparatus membrane</location>
        <topology evidence="2">Multi-pass membrane protein</topology>
    </subcellularLocation>
</comment>
<feature type="transmembrane region" description="Helical" evidence="11">
    <location>
        <begin position="292"/>
        <end position="313"/>
    </location>
</feature>
<dbReference type="GO" id="GO:0016192">
    <property type="term" value="P:vesicle-mediated transport"/>
    <property type="evidence" value="ECO:0007669"/>
    <property type="project" value="TreeGrafter"/>
</dbReference>
<proteinExistence type="inferred from homology"/>
<dbReference type="GO" id="GO:0000022">
    <property type="term" value="P:mitotic spindle elongation"/>
    <property type="evidence" value="ECO:0007669"/>
    <property type="project" value="TreeGrafter"/>
</dbReference>
<organism evidence="13 14">
    <name type="scientific">Microdochium trichocladiopsis</name>
    <dbReference type="NCBI Taxonomy" id="1682393"/>
    <lineage>
        <taxon>Eukaryota</taxon>
        <taxon>Fungi</taxon>
        <taxon>Dikarya</taxon>
        <taxon>Ascomycota</taxon>
        <taxon>Pezizomycotina</taxon>
        <taxon>Sordariomycetes</taxon>
        <taxon>Xylariomycetidae</taxon>
        <taxon>Xylariales</taxon>
        <taxon>Microdochiaceae</taxon>
        <taxon>Microdochium</taxon>
    </lineage>
</organism>
<dbReference type="Pfam" id="PF09335">
    <property type="entry name" value="VTT_dom"/>
    <property type="match status" value="1"/>
</dbReference>
<reference evidence="13" key="1">
    <citation type="journal article" date="2021" name="Nat. Commun.">
        <title>Genetic determinants of endophytism in the Arabidopsis root mycobiome.</title>
        <authorList>
            <person name="Mesny F."/>
            <person name="Miyauchi S."/>
            <person name="Thiergart T."/>
            <person name="Pickel B."/>
            <person name="Atanasova L."/>
            <person name="Karlsson M."/>
            <person name="Huettel B."/>
            <person name="Barry K.W."/>
            <person name="Haridas S."/>
            <person name="Chen C."/>
            <person name="Bauer D."/>
            <person name="Andreopoulos W."/>
            <person name="Pangilinan J."/>
            <person name="LaButti K."/>
            <person name="Riley R."/>
            <person name="Lipzen A."/>
            <person name="Clum A."/>
            <person name="Drula E."/>
            <person name="Henrissat B."/>
            <person name="Kohler A."/>
            <person name="Grigoriev I.V."/>
            <person name="Martin F.M."/>
            <person name="Hacquard S."/>
        </authorList>
    </citation>
    <scope>NUCLEOTIDE SEQUENCE</scope>
    <source>
        <strain evidence="13">MPI-CAGE-CH-0230</strain>
    </source>
</reference>
<dbReference type="EMBL" id="JAGTJQ010000003">
    <property type="protein sequence ID" value="KAH7035029.1"/>
    <property type="molecule type" value="Genomic_DNA"/>
</dbReference>
<feature type="compositionally biased region" description="Gly residues" evidence="10">
    <location>
        <begin position="340"/>
        <end position="365"/>
    </location>
</feature>
<evidence type="ECO:0000256" key="6">
    <source>
        <dbReference type="ARBA" id="ARBA00022692"/>
    </source>
</evidence>
<evidence type="ECO:0000313" key="14">
    <source>
        <dbReference type="Proteomes" id="UP000756346"/>
    </source>
</evidence>
<sequence length="468" mass="48993">MPAGYASAAQALELPTSPLSDDASPRPLGLPGSNLPPWARGSNSNNDSSGRRPTAASRRLSTPYSRPDNTPFGRRILQYSLNFLNKSLRLFYSLTPMQQGLAVLAGLASIALTVVFLIYSHRIFAWLQPIAVGWRALPAGWLIIFAMTFVAAFPPMIGYSTCLTISGFVYGFPGGWPVVAAATVAGSTAAFIASRTVLSRYVHALIGSDKRFVALGQILRRDGVYVLAAVRLCPLPFSLSNGFLATIPSISPPAFALATALASPKIFIHIFIGSRMAKLAESGDAMSLGDKIINYTSMALGGILGTVLGLVIYRRTMARAEELMREEGMAAENGEDGSFIHGGRGSGASGHSRGGSGGRHGGFSGPGVDYADLDDAELRDPDELDAALMDADDISLWAAEGVADQVYKDDVDGSSGGSRSSAESAPKGSTSSASSPSGAARGGGKGSKNPRKSPRSDDEVDSTIRPAR</sequence>
<dbReference type="AlphaFoldDB" id="A0A9P8Y8P6"/>
<name>A0A9P8Y8P6_9PEZI</name>
<dbReference type="PANTHER" id="PTHR47549:SF1">
    <property type="entry name" value="GOLGI APPARATUS MEMBRANE PROTEIN TVP38"/>
    <property type="match status" value="1"/>
</dbReference>
<evidence type="ECO:0000259" key="12">
    <source>
        <dbReference type="Pfam" id="PF09335"/>
    </source>
</evidence>